<dbReference type="PANTHER" id="PTHR11571:SF150">
    <property type="entry name" value="GLUTATHIONE S-TRANSFERASE"/>
    <property type="match status" value="1"/>
</dbReference>
<dbReference type="InterPro" id="IPR004046">
    <property type="entry name" value="GST_C"/>
</dbReference>
<dbReference type="CDD" id="cd03039">
    <property type="entry name" value="GST_N_Sigma_like"/>
    <property type="match status" value="1"/>
</dbReference>
<dbReference type="SUPFAM" id="SSF47616">
    <property type="entry name" value="GST C-terminal domain-like"/>
    <property type="match status" value="1"/>
</dbReference>
<dbReference type="InterPro" id="IPR010987">
    <property type="entry name" value="Glutathione-S-Trfase_C-like"/>
</dbReference>
<dbReference type="SFLD" id="SFLDG00363">
    <property type="entry name" value="AMPS_(cytGST):_Alpha-__Mu-__Pi"/>
    <property type="match status" value="1"/>
</dbReference>
<dbReference type="SFLD" id="SFLDS00019">
    <property type="entry name" value="Glutathione_Transferase_(cytos"/>
    <property type="match status" value="1"/>
</dbReference>
<evidence type="ECO:0000313" key="4">
    <source>
        <dbReference type="EMBL" id="CAF0978571.1"/>
    </source>
</evidence>
<proteinExistence type="predicted"/>
<evidence type="ECO:0000259" key="3">
    <source>
        <dbReference type="PROSITE" id="PS50405"/>
    </source>
</evidence>
<dbReference type="FunFam" id="1.20.1050.10:FF:000030">
    <property type="entry name" value="Glutathione S-transferase S1"/>
    <property type="match status" value="1"/>
</dbReference>
<dbReference type="PANTHER" id="PTHR11571">
    <property type="entry name" value="GLUTATHIONE S-TRANSFERASE"/>
    <property type="match status" value="1"/>
</dbReference>
<dbReference type="CDD" id="cd03192">
    <property type="entry name" value="GST_C_Sigma_like"/>
    <property type="match status" value="1"/>
</dbReference>
<dbReference type="Proteomes" id="UP000663845">
    <property type="component" value="Unassembled WGS sequence"/>
</dbReference>
<evidence type="ECO:0000313" key="6">
    <source>
        <dbReference type="Proteomes" id="UP000663845"/>
    </source>
</evidence>
<protein>
    <submittedName>
        <fullName evidence="4">Uncharacterized protein</fullName>
    </submittedName>
</protein>
<feature type="domain" description="GST N-terminal" evidence="2">
    <location>
        <begin position="2"/>
        <end position="79"/>
    </location>
</feature>
<feature type="domain" description="GST C-terminal" evidence="3">
    <location>
        <begin position="81"/>
        <end position="205"/>
    </location>
</feature>
<dbReference type="GO" id="GO:0006749">
    <property type="term" value="P:glutathione metabolic process"/>
    <property type="evidence" value="ECO:0007669"/>
    <property type="project" value="TreeGrafter"/>
</dbReference>
<dbReference type="Pfam" id="PF14497">
    <property type="entry name" value="GST_C_3"/>
    <property type="match status" value="1"/>
</dbReference>
<dbReference type="InterPro" id="IPR050213">
    <property type="entry name" value="GST_superfamily"/>
</dbReference>
<dbReference type="InterPro" id="IPR004045">
    <property type="entry name" value="Glutathione_S-Trfase_N"/>
</dbReference>
<dbReference type="InterPro" id="IPR036282">
    <property type="entry name" value="Glutathione-S-Trfase_C_sf"/>
</dbReference>
<dbReference type="EMBL" id="CAJNOG010000124">
    <property type="protein sequence ID" value="CAF0978571.1"/>
    <property type="molecule type" value="Genomic_DNA"/>
</dbReference>
<comment type="caution">
    <text evidence="4">The sequence shown here is derived from an EMBL/GenBank/DDBJ whole genome shotgun (WGS) entry which is preliminary data.</text>
</comment>
<dbReference type="Pfam" id="PF02798">
    <property type="entry name" value="GST_N"/>
    <property type="match status" value="1"/>
</dbReference>
<dbReference type="PROSITE" id="PS50405">
    <property type="entry name" value="GST_CTER"/>
    <property type="match status" value="1"/>
</dbReference>
<evidence type="ECO:0000259" key="2">
    <source>
        <dbReference type="PROSITE" id="PS50404"/>
    </source>
</evidence>
<name>A0A814F652_9BILA</name>
<evidence type="ECO:0000256" key="1">
    <source>
        <dbReference type="ARBA" id="ARBA00049616"/>
    </source>
</evidence>
<comment type="function">
    <text evidence="1">S-crystallins are structural components of squids and octopi eye lens. Contains relatively little if any GST activity.</text>
</comment>
<sequence length="205" mass="23817">MPTYKLYYFNGRGRAEIARLIFAAAGETYEDVRYEREEWPSHKSEMPLGQMPVLEVDGVKLPQSMTIARFLSKEFKLAGKDNLEQAKVDAVVDTSIDLAVKYVPLLMQQDESKKKEEIAKFFADELPKHMKNFETLGKLYGDGGQFLVGNHLTFADLEVYDMLSYVVKIDDKFLQSYPWLERNRQEVEKNPKIAEYLKNRKETPF</sequence>
<accession>A0A814F652</accession>
<dbReference type="Proteomes" id="UP000663844">
    <property type="component" value="Unassembled WGS sequence"/>
</dbReference>
<dbReference type="InterPro" id="IPR036249">
    <property type="entry name" value="Thioredoxin-like_sf"/>
</dbReference>
<dbReference type="FunFam" id="3.40.30.10:FF:000035">
    <property type="entry name" value="hematopoietic prostaglandin D synthase"/>
    <property type="match status" value="1"/>
</dbReference>
<evidence type="ECO:0000313" key="5">
    <source>
        <dbReference type="EMBL" id="CAF3529948.1"/>
    </source>
</evidence>
<organism evidence="4 6">
    <name type="scientific">Adineta steineri</name>
    <dbReference type="NCBI Taxonomy" id="433720"/>
    <lineage>
        <taxon>Eukaryota</taxon>
        <taxon>Metazoa</taxon>
        <taxon>Spiralia</taxon>
        <taxon>Gnathifera</taxon>
        <taxon>Rotifera</taxon>
        <taxon>Eurotatoria</taxon>
        <taxon>Bdelloidea</taxon>
        <taxon>Adinetida</taxon>
        <taxon>Adinetidae</taxon>
        <taxon>Adineta</taxon>
    </lineage>
</organism>
<dbReference type="AlphaFoldDB" id="A0A814F652"/>
<gene>
    <name evidence="4" type="ORF">JYZ213_LOCUS14797</name>
    <name evidence="5" type="ORF">OXD698_LOCUS2887</name>
</gene>
<dbReference type="InterPro" id="IPR040079">
    <property type="entry name" value="Glutathione_S-Trfase"/>
</dbReference>
<dbReference type="Gene3D" id="1.20.1050.130">
    <property type="match status" value="1"/>
</dbReference>
<dbReference type="EMBL" id="CAJOAZ010000097">
    <property type="protein sequence ID" value="CAF3529948.1"/>
    <property type="molecule type" value="Genomic_DNA"/>
</dbReference>
<dbReference type="GO" id="GO:0004364">
    <property type="term" value="F:glutathione transferase activity"/>
    <property type="evidence" value="ECO:0007669"/>
    <property type="project" value="TreeGrafter"/>
</dbReference>
<dbReference type="SFLD" id="SFLDG01205">
    <property type="entry name" value="AMPS.1"/>
    <property type="match status" value="1"/>
</dbReference>
<dbReference type="PROSITE" id="PS50404">
    <property type="entry name" value="GST_NTER"/>
    <property type="match status" value="1"/>
</dbReference>
<dbReference type="SUPFAM" id="SSF52833">
    <property type="entry name" value="Thioredoxin-like"/>
    <property type="match status" value="1"/>
</dbReference>
<reference evidence="4" key="1">
    <citation type="submission" date="2021-02" db="EMBL/GenBank/DDBJ databases">
        <authorList>
            <person name="Nowell W R."/>
        </authorList>
    </citation>
    <scope>NUCLEOTIDE SEQUENCE</scope>
</reference>